<keyword evidence="1" id="KW-0175">Coiled coil</keyword>
<keyword evidence="2" id="KW-0614">Plasmid</keyword>
<dbReference type="EMBL" id="CP158294">
    <property type="protein sequence ID" value="XBV47564.1"/>
    <property type="molecule type" value="Genomic_DNA"/>
</dbReference>
<dbReference type="RefSeq" id="WP_350262606.1">
    <property type="nucleotide sequence ID" value="NZ_CP158294.1"/>
</dbReference>
<dbReference type="Pfam" id="PF02090">
    <property type="entry name" value="SPAM"/>
    <property type="match status" value="1"/>
</dbReference>
<sequence length="134" mass="15483">MMLQDVLIAKTTAEIQRHHAMASECNTVLEQAKHHLDSLTISGMTSLADIFDVKKKQGTAKRQIAEVVMRVEEHYKKIEELEITIANARRKRTALEKRKDKLSLRLSALNRKSNLIMLNQQDNDTEERINWTKS</sequence>
<feature type="coiled-coil region" evidence="1">
    <location>
        <begin position="64"/>
        <end position="112"/>
    </location>
</feature>
<geneLocation type="plasmid" evidence="2">
    <name>plasmindB</name>
</geneLocation>
<gene>
    <name evidence="2" type="ORF">AAF463_24915</name>
</gene>
<organism evidence="2">
    <name type="scientific">Pantoea sp. BJ2</name>
    <dbReference type="NCBI Taxonomy" id="3141322"/>
    <lineage>
        <taxon>Bacteria</taxon>
        <taxon>Pseudomonadati</taxon>
        <taxon>Pseudomonadota</taxon>
        <taxon>Gammaproteobacteria</taxon>
        <taxon>Enterobacterales</taxon>
        <taxon>Erwiniaceae</taxon>
        <taxon>Pantoea</taxon>
    </lineage>
</organism>
<proteinExistence type="predicted"/>
<evidence type="ECO:0000256" key="1">
    <source>
        <dbReference type="SAM" id="Coils"/>
    </source>
</evidence>
<dbReference type="InterPro" id="IPR002954">
    <property type="entry name" value="Salm_SPAgM"/>
</dbReference>
<evidence type="ECO:0000313" key="2">
    <source>
        <dbReference type="EMBL" id="XBV47564.1"/>
    </source>
</evidence>
<dbReference type="AlphaFoldDB" id="A0AAU7U3Y4"/>
<accession>A0AAU7U3Y4</accession>
<name>A0AAU7U3Y4_9GAMM</name>
<reference evidence="2" key="1">
    <citation type="submission" date="2024-06" db="EMBL/GenBank/DDBJ databases">
        <title>Multiomics insights into the TNT degradation mechanism by Pantoea sp. BJ2 isolated from an ammunition destruction site.</title>
        <authorList>
            <person name="Luo J."/>
        </authorList>
    </citation>
    <scope>NUCLEOTIDE SEQUENCE</scope>
    <source>
        <strain evidence="2">BJ2</strain>
        <plasmid evidence="2">plasmindB</plasmid>
    </source>
</reference>
<protein>
    <submittedName>
        <fullName evidence="2">Uncharacterized protein</fullName>
    </submittedName>
</protein>